<keyword evidence="5 6" id="KW-0472">Membrane</keyword>
<comment type="similarity">
    <text evidence="2">Belongs to the cornichon family.</text>
</comment>
<dbReference type="SMART" id="SM01398">
    <property type="entry name" value="Cornichon"/>
    <property type="match status" value="1"/>
</dbReference>
<evidence type="ECO:0000256" key="2">
    <source>
        <dbReference type="ARBA" id="ARBA00010095"/>
    </source>
</evidence>
<dbReference type="PROSITE" id="PS01340">
    <property type="entry name" value="CORNICHON"/>
    <property type="match status" value="1"/>
</dbReference>
<evidence type="ECO:0000256" key="5">
    <source>
        <dbReference type="ARBA" id="ARBA00023136"/>
    </source>
</evidence>
<gene>
    <name evidence="7" type="ORF">NADFUDRAFT_70271</name>
</gene>
<keyword evidence="3 6" id="KW-0812">Transmembrane</keyword>
<evidence type="ECO:0000256" key="4">
    <source>
        <dbReference type="ARBA" id="ARBA00022989"/>
    </source>
</evidence>
<name>A0A1E3PKH0_9ASCO</name>
<dbReference type="InterPro" id="IPR003377">
    <property type="entry name" value="Cornichon"/>
</dbReference>
<evidence type="ECO:0000313" key="8">
    <source>
        <dbReference type="Proteomes" id="UP000095009"/>
    </source>
</evidence>
<evidence type="ECO:0000256" key="3">
    <source>
        <dbReference type="ARBA" id="ARBA00022692"/>
    </source>
</evidence>
<evidence type="ECO:0000313" key="7">
    <source>
        <dbReference type="EMBL" id="ODQ65923.1"/>
    </source>
</evidence>
<keyword evidence="4 6" id="KW-1133">Transmembrane helix</keyword>
<reference evidence="7 8" key="1">
    <citation type="journal article" date="2016" name="Proc. Natl. Acad. Sci. U.S.A.">
        <title>Comparative genomics of biotechnologically important yeasts.</title>
        <authorList>
            <person name="Riley R."/>
            <person name="Haridas S."/>
            <person name="Wolfe K.H."/>
            <person name="Lopes M.R."/>
            <person name="Hittinger C.T."/>
            <person name="Goeker M."/>
            <person name="Salamov A.A."/>
            <person name="Wisecaver J.H."/>
            <person name="Long T.M."/>
            <person name="Calvey C.H."/>
            <person name="Aerts A.L."/>
            <person name="Barry K.W."/>
            <person name="Choi C."/>
            <person name="Clum A."/>
            <person name="Coughlan A.Y."/>
            <person name="Deshpande S."/>
            <person name="Douglass A.P."/>
            <person name="Hanson S.J."/>
            <person name="Klenk H.-P."/>
            <person name="LaButti K.M."/>
            <person name="Lapidus A."/>
            <person name="Lindquist E.A."/>
            <person name="Lipzen A.M."/>
            <person name="Meier-Kolthoff J.P."/>
            <person name="Ohm R.A."/>
            <person name="Otillar R.P."/>
            <person name="Pangilinan J.L."/>
            <person name="Peng Y."/>
            <person name="Rokas A."/>
            <person name="Rosa C.A."/>
            <person name="Scheuner C."/>
            <person name="Sibirny A.A."/>
            <person name="Slot J.C."/>
            <person name="Stielow J.B."/>
            <person name="Sun H."/>
            <person name="Kurtzman C.P."/>
            <person name="Blackwell M."/>
            <person name="Grigoriev I.V."/>
            <person name="Jeffries T.W."/>
        </authorList>
    </citation>
    <scope>NUCLEOTIDE SEQUENCE [LARGE SCALE GENOMIC DNA]</scope>
    <source>
        <strain evidence="7 8">DSM 6958</strain>
    </source>
</reference>
<feature type="transmembrane region" description="Helical" evidence="6">
    <location>
        <begin position="111"/>
        <end position="133"/>
    </location>
</feature>
<protein>
    <submittedName>
        <fullName evidence="7">Cornichon</fullName>
    </submittedName>
</protein>
<dbReference type="AlphaFoldDB" id="A0A1E3PKH0"/>
<dbReference type="Pfam" id="PF03311">
    <property type="entry name" value="Cornichon"/>
    <property type="match status" value="1"/>
</dbReference>
<comment type="subcellular location">
    <subcellularLocation>
        <location evidence="1">Membrane</location>
        <topology evidence="1">Multi-pass membrane protein</topology>
    </subcellularLocation>
</comment>
<dbReference type="Proteomes" id="UP000095009">
    <property type="component" value="Unassembled WGS sequence"/>
</dbReference>
<dbReference type="PANTHER" id="PTHR12290">
    <property type="entry name" value="CORNICHON-RELATED"/>
    <property type="match status" value="1"/>
</dbReference>
<dbReference type="InterPro" id="IPR033466">
    <property type="entry name" value="Cornichon_conserved"/>
</dbReference>
<feature type="transmembrane region" description="Helical" evidence="6">
    <location>
        <begin position="7"/>
        <end position="29"/>
    </location>
</feature>
<accession>A0A1E3PKH0</accession>
<proteinExistence type="inferred from homology"/>
<dbReference type="GO" id="GO:0016020">
    <property type="term" value="C:membrane"/>
    <property type="evidence" value="ECO:0007669"/>
    <property type="project" value="UniProtKB-SubCell"/>
</dbReference>
<sequence>MNGPACIFAFSLVISAIEIFTQIFFTIMFSDLESDYINPIDLCYRLNNYVLPEVAIHTFLGTVFLLNGYFFSLLINMPILTFSINKVYTNNYLLDATDIFKTVRNHKKESFVKLGFFLVFFFFSLYRMIMALVDADNI</sequence>
<feature type="transmembrane region" description="Helical" evidence="6">
    <location>
        <begin position="54"/>
        <end position="75"/>
    </location>
</feature>
<evidence type="ECO:0000256" key="6">
    <source>
        <dbReference type="SAM" id="Phobius"/>
    </source>
</evidence>
<organism evidence="7 8">
    <name type="scientific">Nadsonia fulvescens var. elongata DSM 6958</name>
    <dbReference type="NCBI Taxonomy" id="857566"/>
    <lineage>
        <taxon>Eukaryota</taxon>
        <taxon>Fungi</taxon>
        <taxon>Dikarya</taxon>
        <taxon>Ascomycota</taxon>
        <taxon>Saccharomycotina</taxon>
        <taxon>Dipodascomycetes</taxon>
        <taxon>Dipodascales</taxon>
        <taxon>Dipodascales incertae sedis</taxon>
        <taxon>Nadsonia</taxon>
    </lineage>
</organism>
<dbReference type="GO" id="GO:0016192">
    <property type="term" value="P:vesicle-mediated transport"/>
    <property type="evidence" value="ECO:0007669"/>
    <property type="project" value="InterPro"/>
</dbReference>
<keyword evidence="8" id="KW-1185">Reference proteome</keyword>
<dbReference type="EMBL" id="KV454409">
    <property type="protein sequence ID" value="ODQ65923.1"/>
    <property type="molecule type" value="Genomic_DNA"/>
</dbReference>
<dbReference type="OrthoDB" id="434393at2759"/>
<evidence type="ECO:0000256" key="1">
    <source>
        <dbReference type="ARBA" id="ARBA00004141"/>
    </source>
</evidence>
<dbReference type="STRING" id="857566.A0A1E3PKH0"/>